<evidence type="ECO:0000313" key="4">
    <source>
        <dbReference type="EMBL" id="MEQ6918176.1"/>
    </source>
</evidence>
<feature type="domain" description="EAL" evidence="2">
    <location>
        <begin position="307"/>
        <end position="559"/>
    </location>
</feature>
<dbReference type="InterPro" id="IPR000700">
    <property type="entry name" value="PAS-assoc_C"/>
</dbReference>
<dbReference type="CDD" id="cd01949">
    <property type="entry name" value="GGDEF"/>
    <property type="match status" value="1"/>
</dbReference>
<dbReference type="InterPro" id="IPR052155">
    <property type="entry name" value="Biofilm_reg_signaling"/>
</dbReference>
<dbReference type="RefSeq" id="WP_349762451.1">
    <property type="nucleotide sequence ID" value="NZ_JBEGCJ010000005.1"/>
</dbReference>
<sequence length="571" mass="64227">MSDALTISERRRRESQRLSGVGFWELNHKKGTLYWSEEIFAIYELQPDVLEPNYEVFVSLIFDDDREFVDAAYKASVESGNEYDIRYRIKAGSAAKWIEARGVTYYDSEGNPERSIGTAQDISEIMDAQQALEHLALHDALTGLPNRKLFSDRISAALSLAKRHGFFLGVLFIDLDNFKRINDRQGHSLGDEVLVCVARHLEHSIRAEDTFARIGGDEFVGLLTGENEQDIQEGVQRVKKSIEGNYSTEFGSFAITASIGVTIYPHDSDEPDELLRHADHAMYEAKESGKSRICYFDAKRHQSNRSRNQLLIDIEKAIENDEFILHFQPRICLRDGSLSGAEALLRWFRDDNPTPPIEVISAIRGTSLEWKLDAWVMKQVLAQVSRFRALGLEGPFSLNVLPSTFEDRDLPSFLRKLLDETPISGENLEIEVLEISSIRDFKLASEIMGLCKELGIRFSLDDFGTGYASLTYFHSLPVDKLKIDQRFIRTLLSDVGSLALVKSILAISEANNCFVVAEGVETYSIASALKHLGCDYGQGFGLAKPMSADDYIAWANEWDAQAFIDLMGASD</sequence>
<evidence type="ECO:0000313" key="5">
    <source>
        <dbReference type="Proteomes" id="UP001442468"/>
    </source>
</evidence>
<dbReference type="SUPFAM" id="SSF55073">
    <property type="entry name" value="Nucleotide cyclase"/>
    <property type="match status" value="1"/>
</dbReference>
<dbReference type="Gene3D" id="3.20.20.450">
    <property type="entry name" value="EAL domain"/>
    <property type="match status" value="1"/>
</dbReference>
<dbReference type="SMART" id="SM00052">
    <property type="entry name" value="EAL"/>
    <property type="match status" value="1"/>
</dbReference>
<dbReference type="PANTHER" id="PTHR44757:SF2">
    <property type="entry name" value="BIOFILM ARCHITECTURE MAINTENANCE PROTEIN MBAA"/>
    <property type="match status" value="1"/>
</dbReference>
<dbReference type="NCBIfam" id="TIGR00254">
    <property type="entry name" value="GGDEF"/>
    <property type="match status" value="1"/>
</dbReference>
<dbReference type="InterPro" id="IPR000160">
    <property type="entry name" value="GGDEF_dom"/>
</dbReference>
<dbReference type="PROSITE" id="PS50113">
    <property type="entry name" value="PAC"/>
    <property type="match status" value="1"/>
</dbReference>
<dbReference type="InterPro" id="IPR001633">
    <property type="entry name" value="EAL_dom"/>
</dbReference>
<protein>
    <submittedName>
        <fullName evidence="4">EAL domain-containing protein</fullName>
    </submittedName>
</protein>
<dbReference type="Pfam" id="PF00990">
    <property type="entry name" value="GGDEF"/>
    <property type="match status" value="1"/>
</dbReference>
<reference evidence="4 5" key="1">
    <citation type="submission" date="2024-05" db="EMBL/GenBank/DDBJ databases">
        <title>Halomonas sp. SSM6 16S ribosomal RNA gene Genome sequencing and assembly.</title>
        <authorList>
            <person name="Yook S."/>
        </authorList>
    </citation>
    <scope>NUCLEOTIDE SEQUENCE [LARGE SCALE GENOMIC DNA]</scope>
    <source>
        <strain evidence="4 5">SSM6</strain>
    </source>
</reference>
<dbReference type="Pfam" id="PF08447">
    <property type="entry name" value="PAS_3"/>
    <property type="match status" value="1"/>
</dbReference>
<dbReference type="Gene3D" id="3.30.450.20">
    <property type="entry name" value="PAS domain"/>
    <property type="match status" value="1"/>
</dbReference>
<feature type="domain" description="PAC" evidence="1">
    <location>
        <begin position="81"/>
        <end position="134"/>
    </location>
</feature>
<keyword evidence="5" id="KW-1185">Reference proteome</keyword>
<dbReference type="Pfam" id="PF00563">
    <property type="entry name" value="EAL"/>
    <property type="match status" value="1"/>
</dbReference>
<dbReference type="InterPro" id="IPR001610">
    <property type="entry name" value="PAC"/>
</dbReference>
<proteinExistence type="predicted"/>
<dbReference type="SUPFAM" id="SSF55785">
    <property type="entry name" value="PYP-like sensor domain (PAS domain)"/>
    <property type="match status" value="1"/>
</dbReference>
<evidence type="ECO:0000259" key="2">
    <source>
        <dbReference type="PROSITE" id="PS50883"/>
    </source>
</evidence>
<evidence type="ECO:0000259" key="3">
    <source>
        <dbReference type="PROSITE" id="PS50887"/>
    </source>
</evidence>
<organism evidence="4 5">
    <name type="scientific">Halomonas aquatica</name>
    <dbReference type="NCBI Taxonomy" id="3151123"/>
    <lineage>
        <taxon>Bacteria</taxon>
        <taxon>Pseudomonadati</taxon>
        <taxon>Pseudomonadota</taxon>
        <taxon>Gammaproteobacteria</taxon>
        <taxon>Oceanospirillales</taxon>
        <taxon>Halomonadaceae</taxon>
        <taxon>Halomonas</taxon>
    </lineage>
</organism>
<evidence type="ECO:0000259" key="1">
    <source>
        <dbReference type="PROSITE" id="PS50113"/>
    </source>
</evidence>
<feature type="domain" description="GGDEF" evidence="3">
    <location>
        <begin position="166"/>
        <end position="298"/>
    </location>
</feature>
<dbReference type="PANTHER" id="PTHR44757">
    <property type="entry name" value="DIGUANYLATE CYCLASE DGCP"/>
    <property type="match status" value="1"/>
</dbReference>
<dbReference type="Proteomes" id="UP001442468">
    <property type="component" value="Unassembled WGS sequence"/>
</dbReference>
<dbReference type="CDD" id="cd01948">
    <property type="entry name" value="EAL"/>
    <property type="match status" value="1"/>
</dbReference>
<dbReference type="InterPro" id="IPR029787">
    <property type="entry name" value="Nucleotide_cyclase"/>
</dbReference>
<dbReference type="InterPro" id="IPR035965">
    <property type="entry name" value="PAS-like_dom_sf"/>
</dbReference>
<gene>
    <name evidence="4" type="ORF">ABE960_11655</name>
</gene>
<dbReference type="InterPro" id="IPR043128">
    <property type="entry name" value="Rev_trsase/Diguanyl_cyclase"/>
</dbReference>
<dbReference type="Gene3D" id="2.10.70.100">
    <property type="match status" value="1"/>
</dbReference>
<dbReference type="CDD" id="cd00130">
    <property type="entry name" value="PAS"/>
    <property type="match status" value="1"/>
</dbReference>
<name>A0ABV1NGI9_9GAMM</name>
<dbReference type="PROSITE" id="PS50887">
    <property type="entry name" value="GGDEF"/>
    <property type="match status" value="1"/>
</dbReference>
<dbReference type="SMART" id="SM00267">
    <property type="entry name" value="GGDEF"/>
    <property type="match status" value="1"/>
</dbReference>
<comment type="caution">
    <text evidence="4">The sequence shown here is derived from an EMBL/GenBank/DDBJ whole genome shotgun (WGS) entry which is preliminary data.</text>
</comment>
<dbReference type="SMART" id="SM00086">
    <property type="entry name" value="PAC"/>
    <property type="match status" value="1"/>
</dbReference>
<dbReference type="Gene3D" id="3.30.70.270">
    <property type="match status" value="1"/>
</dbReference>
<dbReference type="InterPro" id="IPR000014">
    <property type="entry name" value="PAS"/>
</dbReference>
<accession>A0ABV1NGI9</accession>
<dbReference type="InterPro" id="IPR013655">
    <property type="entry name" value="PAS_fold_3"/>
</dbReference>
<dbReference type="InterPro" id="IPR035919">
    <property type="entry name" value="EAL_sf"/>
</dbReference>
<dbReference type="SUPFAM" id="SSF141868">
    <property type="entry name" value="EAL domain-like"/>
    <property type="match status" value="1"/>
</dbReference>
<dbReference type="PROSITE" id="PS50883">
    <property type="entry name" value="EAL"/>
    <property type="match status" value="1"/>
</dbReference>
<dbReference type="EMBL" id="JBEGCJ010000005">
    <property type="protein sequence ID" value="MEQ6918176.1"/>
    <property type="molecule type" value="Genomic_DNA"/>
</dbReference>